<dbReference type="RefSeq" id="WP_171711641.1">
    <property type="nucleotide sequence ID" value="NZ_JAAVLW010000006.1"/>
</dbReference>
<comment type="caution">
    <text evidence="2">The sequence shown here is derived from an EMBL/GenBank/DDBJ whole genome shotgun (WGS) entry which is preliminary data.</text>
</comment>
<keyword evidence="3" id="KW-1185">Reference proteome</keyword>
<evidence type="ECO:0000256" key="1">
    <source>
        <dbReference type="SAM" id="SignalP"/>
    </source>
</evidence>
<evidence type="ECO:0000313" key="3">
    <source>
        <dbReference type="Proteomes" id="UP000528734"/>
    </source>
</evidence>
<dbReference type="Proteomes" id="UP000528734">
    <property type="component" value="Unassembled WGS sequence"/>
</dbReference>
<gene>
    <name evidence="2" type="ORF">HCN50_21400</name>
</gene>
<accession>A0A7Y4H6W7</accession>
<protein>
    <submittedName>
        <fullName evidence="2">Uncharacterized protein</fullName>
    </submittedName>
</protein>
<dbReference type="EMBL" id="JAAVLW010000006">
    <property type="protein sequence ID" value="NOJ48774.1"/>
    <property type="molecule type" value="Genomic_DNA"/>
</dbReference>
<reference evidence="2 3" key="1">
    <citation type="submission" date="2020-03" db="EMBL/GenBank/DDBJ databases">
        <title>Bradyrhizobium diversity isolated from nodules of Muelleranthus trifoliolatus.</title>
        <authorList>
            <person name="Klepa M."/>
            <person name="Helene L."/>
            <person name="Hungria M."/>
        </authorList>
    </citation>
    <scope>NUCLEOTIDE SEQUENCE [LARGE SCALE GENOMIC DNA]</scope>
    <source>
        <strain evidence="2 3">WSM 1744</strain>
    </source>
</reference>
<keyword evidence="1" id="KW-0732">Signal</keyword>
<feature type="signal peptide" evidence="1">
    <location>
        <begin position="1"/>
        <end position="33"/>
    </location>
</feature>
<proteinExistence type="predicted"/>
<feature type="chain" id="PRO_5031167623" evidence="1">
    <location>
        <begin position="34"/>
        <end position="369"/>
    </location>
</feature>
<sequence>MGGAKRYPSKASRWVSLAAAAIGNLSFMLPAMGEPAALTKRQSDALTTYNNSRSRFEQILRQRRAQIESNQRLPNLPGQALYLARNNMMSAYKDLTDALPSRIGRPNKYGIPPAYFSADNEPLLDEYRRLFDLMQAPPANAQKSDTPFKDVVDLGTAIARARGLGAANAEVAGRISLGLFFAETNGNQNIGNARSNKYKGSLQSGVSEDQNGQRKWAAIKKSIAAFDPALNARDDREEARVGNLDRRFNHWTAVRDALMNAHADIFPQVPAIVKTLPNPIDQMKLFELIQIIPSPTRSALGSRNLVDYRISDPKVMAYLRNNSIFTFGQADRAKTSATFREILDAMWLFNDKFEGALSKFDEIKTQSKS</sequence>
<name>A0A7Y4H6W7_9BRAD</name>
<evidence type="ECO:0000313" key="2">
    <source>
        <dbReference type="EMBL" id="NOJ48774.1"/>
    </source>
</evidence>
<dbReference type="AlphaFoldDB" id="A0A7Y4H6W7"/>
<organism evidence="2 3">
    <name type="scientific">Bradyrhizobium archetypum</name>
    <dbReference type="NCBI Taxonomy" id="2721160"/>
    <lineage>
        <taxon>Bacteria</taxon>
        <taxon>Pseudomonadati</taxon>
        <taxon>Pseudomonadota</taxon>
        <taxon>Alphaproteobacteria</taxon>
        <taxon>Hyphomicrobiales</taxon>
        <taxon>Nitrobacteraceae</taxon>
        <taxon>Bradyrhizobium</taxon>
    </lineage>
</organism>